<protein>
    <submittedName>
        <fullName evidence="2">Formylmethanofuran dehydrogenase subunit A</fullName>
    </submittedName>
</protein>
<dbReference type="InterPro" id="IPR032466">
    <property type="entry name" value="Metal_Hydrolase"/>
</dbReference>
<dbReference type="InterPro" id="IPR012027">
    <property type="entry name" value="Formylmethanofuran_DH_asu"/>
</dbReference>
<name>A0A947GEF6_9HYPH</name>
<dbReference type="Pfam" id="PF07969">
    <property type="entry name" value="Amidohydro_3"/>
    <property type="match status" value="1"/>
</dbReference>
<reference evidence="2 3" key="1">
    <citation type="submission" date="2021-06" db="EMBL/GenBank/DDBJ databases">
        <authorList>
            <person name="Grouzdev D.S."/>
            <person name="Koziaeva V."/>
        </authorList>
    </citation>
    <scope>NUCLEOTIDE SEQUENCE [LARGE SCALE GENOMIC DNA]</scope>
    <source>
        <strain evidence="2 3">22</strain>
    </source>
</reference>
<evidence type="ECO:0000313" key="2">
    <source>
        <dbReference type="EMBL" id="MBT9291887.1"/>
    </source>
</evidence>
<sequence>MLIRLAGGRVIDPVQGLDAVGDIYVRDGRIVAAPEPGEAVDETHDCRSRIVMAGAIDVHSHIAGGNVTLARLLLPELHVNEAPSPDGMPFAHARWSSWEIGRLYAEMGFTTVIEPALAPTHALQTHLELADLPVIDKGALTVVGNDDLLLKLLRERESRDAVRDAVAHALAASRGLGLKVINAGGAPAFKSNLRSFSFDDEVPHYGLTSRRIVTGLLDAAAEIGVPHPLHVHCNNLGVPGATETVRATMAGAEGRPIHLAHIQFYAYEEDPAGLFRSGAEAVAAALAAHPNVSVDVGQVMFGPTVTISLDIMKQYSGHAHASPKKWALVDGDAEGGGIVPIDYRAKSWVNQLQWAIGLELFLLSPDPWRCLMTTDHPNGGPFTSYPEILHLLMDRGERARWIARMPEEAKRRCGLAALEREYTLDEVAIMTRAAPARLLGLADRGHLKPGAVADIAVYDDLADRAAMFRAARLVLKDGRVAVRDGRCTGWIFGRTHTLKPGYDAAMTREVETYLTDRYGVGAKAFAVPDDAFGERHVFKVEPCSH</sequence>
<comment type="caution">
    <text evidence="2">The sequence shown here is derived from an EMBL/GenBank/DDBJ whole genome shotgun (WGS) entry which is preliminary data.</text>
</comment>
<keyword evidence="3" id="KW-1185">Reference proteome</keyword>
<dbReference type="NCBIfam" id="TIGR03121">
    <property type="entry name" value="one_C_dehyd_A"/>
    <property type="match status" value="1"/>
</dbReference>
<dbReference type="GO" id="GO:0016810">
    <property type="term" value="F:hydrolase activity, acting on carbon-nitrogen (but not peptide) bonds"/>
    <property type="evidence" value="ECO:0007669"/>
    <property type="project" value="InterPro"/>
</dbReference>
<dbReference type="InterPro" id="IPR013108">
    <property type="entry name" value="Amidohydro_3"/>
</dbReference>
<dbReference type="SUPFAM" id="SSF51556">
    <property type="entry name" value="Metallo-dependent hydrolases"/>
    <property type="match status" value="1"/>
</dbReference>
<organism evidence="2 3">
    <name type="scientific">Prosthecodimorpha staleyi</name>
    <dbReference type="NCBI Taxonomy" id="2840188"/>
    <lineage>
        <taxon>Bacteria</taxon>
        <taxon>Pseudomonadati</taxon>
        <taxon>Pseudomonadota</taxon>
        <taxon>Alphaproteobacteria</taxon>
        <taxon>Hyphomicrobiales</taxon>
        <taxon>Ancalomicrobiaceae</taxon>
        <taxon>Prosthecodimorpha</taxon>
    </lineage>
</organism>
<dbReference type="Proteomes" id="UP000766595">
    <property type="component" value="Unassembled WGS sequence"/>
</dbReference>
<gene>
    <name evidence="2" type="ORF">KL771_20655</name>
</gene>
<accession>A0A947GEF6</accession>
<evidence type="ECO:0000259" key="1">
    <source>
        <dbReference type="Pfam" id="PF07969"/>
    </source>
</evidence>
<dbReference type="InterPro" id="IPR050378">
    <property type="entry name" value="Metallo-dep_Hydrolases_sf"/>
</dbReference>
<proteinExistence type="predicted"/>
<dbReference type="SUPFAM" id="SSF51338">
    <property type="entry name" value="Composite domain of metallo-dependent hydrolases"/>
    <property type="match status" value="2"/>
</dbReference>
<dbReference type="EMBL" id="JAHHZF010000011">
    <property type="protein sequence ID" value="MBT9291887.1"/>
    <property type="molecule type" value="Genomic_DNA"/>
</dbReference>
<dbReference type="RefSeq" id="WP_261970416.1">
    <property type="nucleotide sequence ID" value="NZ_JAHHZF010000011.1"/>
</dbReference>
<evidence type="ECO:0000313" key="3">
    <source>
        <dbReference type="Proteomes" id="UP000766595"/>
    </source>
</evidence>
<dbReference type="AlphaFoldDB" id="A0A947GEF6"/>
<dbReference type="Gene3D" id="2.30.40.10">
    <property type="entry name" value="Urease, subunit C, domain 1"/>
    <property type="match status" value="1"/>
</dbReference>
<dbReference type="PANTHER" id="PTHR11647:SF1">
    <property type="entry name" value="COLLAPSIN RESPONSE MEDIATOR PROTEIN"/>
    <property type="match status" value="1"/>
</dbReference>
<dbReference type="InterPro" id="IPR011059">
    <property type="entry name" value="Metal-dep_hydrolase_composite"/>
</dbReference>
<feature type="domain" description="Amidohydrolase 3" evidence="1">
    <location>
        <begin position="43"/>
        <end position="481"/>
    </location>
</feature>
<dbReference type="PANTHER" id="PTHR11647">
    <property type="entry name" value="HYDRANTOINASE/DIHYDROPYRIMIDINASE FAMILY MEMBER"/>
    <property type="match status" value="1"/>
</dbReference>